<dbReference type="OrthoDB" id="28208at2759"/>
<feature type="transmembrane region" description="Helical" evidence="5">
    <location>
        <begin position="284"/>
        <end position="302"/>
    </location>
</feature>
<feature type="transmembrane region" description="Helical" evidence="5">
    <location>
        <begin position="379"/>
        <end position="405"/>
    </location>
</feature>
<dbReference type="Pfam" id="PF01490">
    <property type="entry name" value="Aa_trans"/>
    <property type="match status" value="1"/>
</dbReference>
<accession>A0A1J4JH39</accession>
<organism evidence="7 8">
    <name type="scientific">Tritrichomonas foetus</name>
    <dbReference type="NCBI Taxonomy" id="1144522"/>
    <lineage>
        <taxon>Eukaryota</taxon>
        <taxon>Metamonada</taxon>
        <taxon>Parabasalia</taxon>
        <taxon>Tritrichomonadida</taxon>
        <taxon>Tritrichomonadidae</taxon>
        <taxon>Tritrichomonas</taxon>
    </lineage>
</organism>
<keyword evidence="4 5" id="KW-0472">Membrane</keyword>
<keyword evidence="3 5" id="KW-1133">Transmembrane helix</keyword>
<evidence type="ECO:0000313" key="7">
    <source>
        <dbReference type="EMBL" id="OHS96907.1"/>
    </source>
</evidence>
<feature type="transmembrane region" description="Helical" evidence="5">
    <location>
        <begin position="348"/>
        <end position="372"/>
    </location>
</feature>
<name>A0A1J4JH39_9EUKA</name>
<dbReference type="AlphaFoldDB" id="A0A1J4JH39"/>
<evidence type="ECO:0000256" key="4">
    <source>
        <dbReference type="ARBA" id="ARBA00023136"/>
    </source>
</evidence>
<evidence type="ECO:0000313" key="8">
    <source>
        <dbReference type="Proteomes" id="UP000179807"/>
    </source>
</evidence>
<evidence type="ECO:0000256" key="1">
    <source>
        <dbReference type="ARBA" id="ARBA00004141"/>
    </source>
</evidence>
<feature type="transmembrane region" description="Helical" evidence="5">
    <location>
        <begin position="137"/>
        <end position="158"/>
    </location>
</feature>
<evidence type="ECO:0000259" key="6">
    <source>
        <dbReference type="Pfam" id="PF01490"/>
    </source>
</evidence>
<reference evidence="7" key="1">
    <citation type="submission" date="2016-10" db="EMBL/GenBank/DDBJ databases">
        <authorList>
            <person name="Benchimol M."/>
            <person name="Almeida L.G."/>
            <person name="Vasconcelos A.T."/>
            <person name="Perreira-Neves A."/>
            <person name="Rosa I.A."/>
            <person name="Tasca T."/>
            <person name="Bogo M.R."/>
            <person name="de Souza W."/>
        </authorList>
    </citation>
    <scope>NUCLEOTIDE SEQUENCE [LARGE SCALE GENOMIC DNA]</scope>
    <source>
        <strain evidence="7">K</strain>
    </source>
</reference>
<feature type="transmembrane region" description="Helical" evidence="5">
    <location>
        <begin position="51"/>
        <end position="74"/>
    </location>
</feature>
<comment type="subcellular location">
    <subcellularLocation>
        <location evidence="1">Membrane</location>
        <topology evidence="1">Multi-pass membrane protein</topology>
    </subcellularLocation>
</comment>
<feature type="transmembrane region" description="Helical" evidence="5">
    <location>
        <begin position="170"/>
        <end position="190"/>
    </location>
</feature>
<feature type="transmembrane region" description="Helical" evidence="5">
    <location>
        <begin position="21"/>
        <end position="45"/>
    </location>
</feature>
<feature type="domain" description="Amino acid transporter transmembrane" evidence="6">
    <location>
        <begin position="23"/>
        <end position="401"/>
    </location>
</feature>
<dbReference type="RefSeq" id="XP_068350044.1">
    <property type="nucleotide sequence ID" value="XM_068490443.1"/>
</dbReference>
<dbReference type="GeneID" id="94825147"/>
<dbReference type="GO" id="GO:0015179">
    <property type="term" value="F:L-amino acid transmembrane transporter activity"/>
    <property type="evidence" value="ECO:0007669"/>
    <property type="project" value="TreeGrafter"/>
</dbReference>
<dbReference type="EMBL" id="MLAK01001148">
    <property type="protein sequence ID" value="OHS96907.1"/>
    <property type="molecule type" value="Genomic_DNA"/>
</dbReference>
<protein>
    <recommendedName>
        <fullName evidence="6">Amino acid transporter transmembrane domain-containing protein</fullName>
    </recommendedName>
</protein>
<dbReference type="GO" id="GO:0016020">
    <property type="term" value="C:membrane"/>
    <property type="evidence" value="ECO:0007669"/>
    <property type="project" value="UniProtKB-SubCell"/>
</dbReference>
<sequence>MKIISSKADPGDQLITPERRLSSSFFSITIIIIGGFTCTGCLKASNSYKCGIIIGTLVNIVIGLITLFALRLGVTTMKHTKLFYADQIWASFSPRTRIISTFIVFITSFSFVIWYYRYVVSLVQRFLSLTIHDTPKILNNTFAICAIVMVIVTTRYYANQSLRYIIIMTYIKYFVLIFMFIINIYMIFKLGISHSITLVSVTPQNLLDCVTTHVSIYCGMMLFYAYIWQMRTFTSNRGNKCCNISIFMIFLIHQIFGITGYLLFGNDQNGVMIDNFPPEELVTKIDYACFIVLVAISIPVLFQPCHRALLHYFYPVDPFPNEVWAISGISLMVLGISLLVLQGTLSKLMYFIMDFFSGILCFILPAILYLGAVKKKKTIFNIVGCIFLIMLGIAYCSLMVFNYFVLS</sequence>
<dbReference type="PANTHER" id="PTHR22950">
    <property type="entry name" value="AMINO ACID TRANSPORTER"/>
    <property type="match status" value="1"/>
</dbReference>
<feature type="transmembrane region" description="Helical" evidence="5">
    <location>
        <begin position="323"/>
        <end position="342"/>
    </location>
</feature>
<proteinExistence type="predicted"/>
<keyword evidence="2 5" id="KW-0812">Transmembrane</keyword>
<dbReference type="Proteomes" id="UP000179807">
    <property type="component" value="Unassembled WGS sequence"/>
</dbReference>
<evidence type="ECO:0000256" key="5">
    <source>
        <dbReference type="SAM" id="Phobius"/>
    </source>
</evidence>
<keyword evidence="8" id="KW-1185">Reference proteome</keyword>
<comment type="caution">
    <text evidence="7">The sequence shown here is derived from an EMBL/GenBank/DDBJ whole genome shotgun (WGS) entry which is preliminary data.</text>
</comment>
<dbReference type="VEuPathDB" id="TrichDB:TRFO_02016"/>
<feature type="transmembrane region" description="Helical" evidence="5">
    <location>
        <begin position="210"/>
        <end position="229"/>
    </location>
</feature>
<evidence type="ECO:0000256" key="3">
    <source>
        <dbReference type="ARBA" id="ARBA00022989"/>
    </source>
</evidence>
<feature type="transmembrane region" description="Helical" evidence="5">
    <location>
        <begin position="98"/>
        <end position="117"/>
    </location>
</feature>
<feature type="transmembrane region" description="Helical" evidence="5">
    <location>
        <begin position="241"/>
        <end position="264"/>
    </location>
</feature>
<evidence type="ECO:0000256" key="2">
    <source>
        <dbReference type="ARBA" id="ARBA00022692"/>
    </source>
</evidence>
<gene>
    <name evidence="7" type="ORF">TRFO_02016</name>
</gene>
<dbReference type="InterPro" id="IPR013057">
    <property type="entry name" value="AA_transpt_TM"/>
</dbReference>